<proteinExistence type="predicted"/>
<sequence length="57" mass="6813">MTQNGQIHETSLKRRLPLNQIHQCHQRHSSREYNLQLMNRDTTWQLSMPTLKLIANT</sequence>
<evidence type="ECO:0000313" key="2">
    <source>
        <dbReference type="EMBL" id="KAG0568766.1"/>
    </source>
</evidence>
<dbReference type="Proteomes" id="UP000822688">
    <property type="component" value="Chromosome 6"/>
</dbReference>
<name>A0A8T0HA74_CERPU</name>
<feature type="region of interest" description="Disordered" evidence="1">
    <location>
        <begin position="1"/>
        <end position="20"/>
    </location>
</feature>
<comment type="caution">
    <text evidence="2">The sequence shown here is derived from an EMBL/GenBank/DDBJ whole genome shotgun (WGS) entry which is preliminary data.</text>
</comment>
<dbReference type="AlphaFoldDB" id="A0A8T0HA74"/>
<evidence type="ECO:0000256" key="1">
    <source>
        <dbReference type="SAM" id="MobiDB-lite"/>
    </source>
</evidence>
<accession>A0A8T0HA74</accession>
<evidence type="ECO:0000313" key="3">
    <source>
        <dbReference type="Proteomes" id="UP000822688"/>
    </source>
</evidence>
<organism evidence="2 3">
    <name type="scientific">Ceratodon purpureus</name>
    <name type="common">Fire moss</name>
    <name type="synonym">Dicranum purpureum</name>
    <dbReference type="NCBI Taxonomy" id="3225"/>
    <lineage>
        <taxon>Eukaryota</taxon>
        <taxon>Viridiplantae</taxon>
        <taxon>Streptophyta</taxon>
        <taxon>Embryophyta</taxon>
        <taxon>Bryophyta</taxon>
        <taxon>Bryophytina</taxon>
        <taxon>Bryopsida</taxon>
        <taxon>Dicranidae</taxon>
        <taxon>Pseudoditrichales</taxon>
        <taxon>Ditrichaceae</taxon>
        <taxon>Ceratodon</taxon>
    </lineage>
</organism>
<keyword evidence="3" id="KW-1185">Reference proteome</keyword>
<gene>
    <name evidence="2" type="ORF">KC19_6G044300</name>
</gene>
<protein>
    <submittedName>
        <fullName evidence="2">Uncharacterized protein</fullName>
    </submittedName>
</protein>
<dbReference type="EMBL" id="CM026427">
    <property type="protein sequence ID" value="KAG0568766.1"/>
    <property type="molecule type" value="Genomic_DNA"/>
</dbReference>
<reference evidence="2 3" key="1">
    <citation type="submission" date="2020-06" db="EMBL/GenBank/DDBJ databases">
        <title>WGS assembly of Ceratodon purpureus strain R40.</title>
        <authorList>
            <person name="Carey S.B."/>
            <person name="Jenkins J."/>
            <person name="Shu S."/>
            <person name="Lovell J.T."/>
            <person name="Sreedasyam A."/>
            <person name="Maumus F."/>
            <person name="Tiley G.P."/>
            <person name="Fernandez-Pozo N."/>
            <person name="Barry K."/>
            <person name="Chen C."/>
            <person name="Wang M."/>
            <person name="Lipzen A."/>
            <person name="Daum C."/>
            <person name="Saski C.A."/>
            <person name="Payton A.C."/>
            <person name="Mcbreen J.C."/>
            <person name="Conrad R.E."/>
            <person name="Kollar L.M."/>
            <person name="Olsson S."/>
            <person name="Huttunen S."/>
            <person name="Landis J.B."/>
            <person name="Wickett N.J."/>
            <person name="Johnson M.G."/>
            <person name="Rensing S.A."/>
            <person name="Grimwood J."/>
            <person name="Schmutz J."/>
            <person name="Mcdaniel S.F."/>
        </authorList>
    </citation>
    <scope>NUCLEOTIDE SEQUENCE [LARGE SCALE GENOMIC DNA]</scope>
    <source>
        <strain evidence="2 3">R40</strain>
    </source>
</reference>